<keyword evidence="4 21" id="KW-0812">Transmembrane</keyword>
<comment type="caution">
    <text evidence="23">The sequence shown here is derived from an EMBL/GenBank/DDBJ whole genome shotgun (WGS) entry which is preliminary data.</text>
</comment>
<keyword evidence="5" id="KW-0548">Nucleotidyltransferase</keyword>
<evidence type="ECO:0000256" key="1">
    <source>
        <dbReference type="ARBA" id="ARBA00004167"/>
    </source>
</evidence>
<organism evidence="23 24">
    <name type="scientific">Hypsibius exemplaris</name>
    <name type="common">Freshwater tardigrade</name>
    <dbReference type="NCBI Taxonomy" id="2072580"/>
    <lineage>
        <taxon>Eukaryota</taxon>
        <taxon>Metazoa</taxon>
        <taxon>Ecdysozoa</taxon>
        <taxon>Tardigrada</taxon>
        <taxon>Eutardigrada</taxon>
        <taxon>Parachela</taxon>
        <taxon>Hypsibioidea</taxon>
        <taxon>Hypsibiidae</taxon>
        <taxon>Hypsibius</taxon>
    </lineage>
</organism>
<evidence type="ECO:0000256" key="20">
    <source>
        <dbReference type="PROSITE-ProRule" id="PRU00339"/>
    </source>
</evidence>
<dbReference type="InterPro" id="IPR019734">
    <property type="entry name" value="TPR_rpt"/>
</dbReference>
<accession>A0A9X6RKY6</accession>
<proteinExistence type="inferred from homology"/>
<dbReference type="GO" id="GO:0070733">
    <property type="term" value="F:AMPylase activity"/>
    <property type="evidence" value="ECO:0007669"/>
    <property type="project" value="UniProtKB-EC"/>
</dbReference>
<evidence type="ECO:0000256" key="4">
    <source>
        <dbReference type="ARBA" id="ARBA00022692"/>
    </source>
</evidence>
<evidence type="ECO:0000256" key="6">
    <source>
        <dbReference type="ARBA" id="ARBA00022737"/>
    </source>
</evidence>
<dbReference type="SUPFAM" id="SSF48452">
    <property type="entry name" value="TPR-like"/>
    <property type="match status" value="1"/>
</dbReference>
<feature type="repeat" description="TPR" evidence="20">
    <location>
        <begin position="114"/>
        <end position="147"/>
    </location>
</feature>
<keyword evidence="9 17" id="KW-0067">ATP-binding</keyword>
<feature type="domain" description="Fido" evidence="22">
    <location>
        <begin position="294"/>
        <end position="429"/>
    </location>
</feature>
<keyword evidence="3 23" id="KW-0808">Transferase</keyword>
<dbReference type="InterPro" id="IPR040198">
    <property type="entry name" value="Fido_containing"/>
</dbReference>
<feature type="transmembrane region" description="Helical" evidence="21">
    <location>
        <begin position="20"/>
        <end position="40"/>
    </location>
</feature>
<feature type="site" description="Important for autoinhibition of adenylyltransferase activity" evidence="18">
    <location>
        <position position="243"/>
    </location>
</feature>
<evidence type="ECO:0000259" key="22">
    <source>
        <dbReference type="PROSITE" id="PS51459"/>
    </source>
</evidence>
<dbReference type="InterPro" id="IPR003812">
    <property type="entry name" value="Fido"/>
</dbReference>
<dbReference type="AlphaFoldDB" id="A0A9X6RKY6"/>
<dbReference type="Proteomes" id="UP000192578">
    <property type="component" value="Unassembled WGS sequence"/>
</dbReference>
<protein>
    <recommendedName>
        <fullName evidence="12">protein adenylyltransferase</fullName>
        <ecNumber evidence="12">2.7.7.108</ecNumber>
    </recommendedName>
</protein>
<keyword evidence="10 21" id="KW-1133">Transmembrane helix</keyword>
<evidence type="ECO:0000256" key="18">
    <source>
        <dbReference type="PIRSR" id="PIRSR640198-3"/>
    </source>
</evidence>
<dbReference type="Gene3D" id="1.25.40.10">
    <property type="entry name" value="Tetratricopeptide repeat domain"/>
    <property type="match status" value="1"/>
</dbReference>
<feature type="glycosylation site" description="N-linked (GlcNAc...) asparagine" evidence="19">
    <location>
        <position position="284"/>
    </location>
</feature>
<evidence type="ECO:0000256" key="11">
    <source>
        <dbReference type="ARBA" id="ARBA00023136"/>
    </source>
</evidence>
<sequence length="483" mass="54745">MTNPRTSSNAIHFLGHLSYLTVLIFAALCFLGCPFVIWALNNTPIYHRSQSEVAKVPLGTVSRRVETGFSKRENTGGTFQTEFGVFMTSGRKTTIQQCKFPEVPTPSQDLREEALAALHVAVSMEACGKLRKAHKLFKHAVALDPSNSNILTEYGTFLEQHHKDVLKADTLYLRAVYADPKNQRALSMRARVEPLVEEIDQKSFDRIDDMMREFDTIPEWDIIMVRKKRAAFVWQLYHSVAIEGNTMTFLETMSVLENRLAIAGKSIMEHNEILGMDAALHFMNDSLVRRTGPIHLLDILDMHLRILGFNDPVNAGKFRSSQVYISDHVPPGAGDVPALMEEFVDWMNSAEAAQMHPIKLATLAHYFMVHIHPFVDGNGRVGRLLMNLILMRSGYPPVVIRVNERTLYYQCLKDANAGDIRPFIRFITQCMEMTLKEYLYSANDGDMFNHYPSFLLPGESSHEKIFLPAADMDERIFPDGISS</sequence>
<keyword evidence="8 20" id="KW-0802">TPR repeat</keyword>
<dbReference type="InterPro" id="IPR011990">
    <property type="entry name" value="TPR-like_helical_dom_sf"/>
</dbReference>
<dbReference type="PROSITE" id="PS51459">
    <property type="entry name" value="FIDO"/>
    <property type="match status" value="1"/>
</dbReference>
<feature type="binding site" evidence="17">
    <location>
        <position position="416"/>
    </location>
    <ligand>
        <name>ATP</name>
        <dbReference type="ChEBI" id="CHEBI:30616"/>
    </ligand>
</feature>
<evidence type="ECO:0000256" key="8">
    <source>
        <dbReference type="ARBA" id="ARBA00022803"/>
    </source>
</evidence>
<evidence type="ECO:0000256" key="5">
    <source>
        <dbReference type="ARBA" id="ARBA00022695"/>
    </source>
</evidence>
<evidence type="ECO:0000256" key="7">
    <source>
        <dbReference type="ARBA" id="ARBA00022741"/>
    </source>
</evidence>
<feature type="active site" evidence="16">
    <location>
        <position position="372"/>
    </location>
</feature>
<keyword evidence="7 17" id="KW-0547">Nucleotide-binding</keyword>
<dbReference type="GO" id="GO:0016020">
    <property type="term" value="C:membrane"/>
    <property type="evidence" value="ECO:0007669"/>
    <property type="project" value="UniProtKB-SubCell"/>
</dbReference>
<evidence type="ECO:0000256" key="2">
    <source>
        <dbReference type="ARBA" id="ARBA00009742"/>
    </source>
</evidence>
<comment type="catalytic activity">
    <reaction evidence="15">
        <text>3-O-(5'-adenylyl)-L-threonyl-[protein] + H2O = L-threonyl-[protein] + AMP + H(+)</text>
        <dbReference type="Rhea" id="RHEA:55932"/>
        <dbReference type="Rhea" id="RHEA-COMP:11060"/>
        <dbReference type="Rhea" id="RHEA-COMP:13847"/>
        <dbReference type="ChEBI" id="CHEBI:15377"/>
        <dbReference type="ChEBI" id="CHEBI:15378"/>
        <dbReference type="ChEBI" id="CHEBI:30013"/>
        <dbReference type="ChEBI" id="CHEBI:138113"/>
        <dbReference type="ChEBI" id="CHEBI:456215"/>
    </reaction>
</comment>
<evidence type="ECO:0000256" key="12">
    <source>
        <dbReference type="ARBA" id="ARBA00034531"/>
    </source>
</evidence>
<evidence type="ECO:0000256" key="19">
    <source>
        <dbReference type="PIRSR" id="PIRSR640198-4"/>
    </source>
</evidence>
<dbReference type="PANTHER" id="PTHR13504:SF34">
    <property type="entry name" value="PROTEIN ADENYLYLTRANSFERASE FICD"/>
    <property type="match status" value="1"/>
</dbReference>
<evidence type="ECO:0000256" key="15">
    <source>
        <dbReference type="ARBA" id="ARBA00049297"/>
    </source>
</evidence>
<comment type="catalytic activity">
    <reaction evidence="14">
        <text>L-tyrosyl-[protein] + ATP = O-(5'-adenylyl)-L-tyrosyl-[protein] + diphosphate</text>
        <dbReference type="Rhea" id="RHEA:54288"/>
        <dbReference type="Rhea" id="RHEA-COMP:10136"/>
        <dbReference type="Rhea" id="RHEA-COMP:13846"/>
        <dbReference type="ChEBI" id="CHEBI:30616"/>
        <dbReference type="ChEBI" id="CHEBI:33019"/>
        <dbReference type="ChEBI" id="CHEBI:46858"/>
        <dbReference type="ChEBI" id="CHEBI:83624"/>
        <dbReference type="EC" id="2.7.7.108"/>
    </reaction>
</comment>
<comment type="similarity">
    <text evidence="2">Belongs to the fic family.</text>
</comment>
<name>A0A9X6RKY6_HYPEX</name>
<reference evidence="24" key="1">
    <citation type="submission" date="2017-01" db="EMBL/GenBank/DDBJ databases">
        <title>Comparative genomics of anhydrobiosis in the tardigrade Hypsibius dujardini.</title>
        <authorList>
            <person name="Yoshida Y."/>
            <person name="Koutsovoulos G."/>
            <person name="Laetsch D."/>
            <person name="Stevens L."/>
            <person name="Kumar S."/>
            <person name="Horikawa D."/>
            <person name="Ishino K."/>
            <person name="Komine S."/>
            <person name="Tomita M."/>
            <person name="Blaxter M."/>
            <person name="Arakawa K."/>
        </authorList>
    </citation>
    <scope>NUCLEOTIDE SEQUENCE [LARGE SCALE GENOMIC DNA]</scope>
    <source>
        <strain evidence="24">Z151</strain>
    </source>
</reference>
<feature type="binding site" evidence="17">
    <location>
        <begin position="376"/>
        <end position="383"/>
    </location>
    <ligand>
        <name>ATP</name>
        <dbReference type="ChEBI" id="CHEBI:30616"/>
    </ligand>
</feature>
<dbReference type="EMBL" id="MTYJ01000227">
    <property type="protein sequence ID" value="OWA51442.1"/>
    <property type="molecule type" value="Genomic_DNA"/>
</dbReference>
<dbReference type="Gene3D" id="1.10.3290.10">
    <property type="entry name" value="Fido-like domain"/>
    <property type="match status" value="1"/>
</dbReference>
<gene>
    <name evidence="23" type="ORF">BV898_15923</name>
</gene>
<comment type="subcellular location">
    <subcellularLocation>
        <location evidence="1">Membrane</location>
        <topology evidence="1">Single-pass membrane protein</topology>
    </subcellularLocation>
</comment>
<evidence type="ECO:0000256" key="21">
    <source>
        <dbReference type="SAM" id="Phobius"/>
    </source>
</evidence>
<keyword evidence="11 21" id="KW-0472">Membrane</keyword>
<dbReference type="PROSITE" id="PS50005">
    <property type="entry name" value="TPR"/>
    <property type="match status" value="1"/>
</dbReference>
<keyword evidence="6" id="KW-0677">Repeat</keyword>
<dbReference type="InterPro" id="IPR036597">
    <property type="entry name" value="Fido-like_dom_sf"/>
</dbReference>
<evidence type="ECO:0000256" key="16">
    <source>
        <dbReference type="PIRSR" id="PIRSR640198-1"/>
    </source>
</evidence>
<evidence type="ECO:0000256" key="9">
    <source>
        <dbReference type="ARBA" id="ARBA00022840"/>
    </source>
</evidence>
<dbReference type="SUPFAM" id="SSF140931">
    <property type="entry name" value="Fic-like"/>
    <property type="match status" value="1"/>
</dbReference>
<evidence type="ECO:0000313" key="23">
    <source>
        <dbReference type="EMBL" id="OWA51442.1"/>
    </source>
</evidence>
<evidence type="ECO:0000256" key="17">
    <source>
        <dbReference type="PIRSR" id="PIRSR640198-2"/>
    </source>
</evidence>
<evidence type="ECO:0000256" key="13">
    <source>
        <dbReference type="ARBA" id="ARBA00047939"/>
    </source>
</evidence>
<dbReference type="Pfam" id="PF02661">
    <property type="entry name" value="Fic"/>
    <property type="match status" value="1"/>
</dbReference>
<evidence type="ECO:0000256" key="14">
    <source>
        <dbReference type="ARBA" id="ARBA00048696"/>
    </source>
</evidence>
<dbReference type="PANTHER" id="PTHR13504">
    <property type="entry name" value="FIDO DOMAIN-CONTAINING PROTEIN DDB_G0283145"/>
    <property type="match status" value="1"/>
</dbReference>
<evidence type="ECO:0000256" key="10">
    <source>
        <dbReference type="ARBA" id="ARBA00022989"/>
    </source>
</evidence>
<evidence type="ECO:0000256" key="3">
    <source>
        <dbReference type="ARBA" id="ARBA00022679"/>
    </source>
</evidence>
<keyword evidence="24" id="KW-1185">Reference proteome</keyword>
<feature type="binding site" evidence="17">
    <location>
        <begin position="408"/>
        <end position="409"/>
    </location>
    <ligand>
        <name>ATP</name>
        <dbReference type="ChEBI" id="CHEBI:30616"/>
    </ligand>
</feature>
<dbReference type="OrthoDB" id="439046at2759"/>
<evidence type="ECO:0000313" key="24">
    <source>
        <dbReference type="Proteomes" id="UP000192578"/>
    </source>
</evidence>
<dbReference type="GO" id="GO:0005524">
    <property type="term" value="F:ATP binding"/>
    <property type="evidence" value="ECO:0007669"/>
    <property type="project" value="UniProtKB-KW"/>
</dbReference>
<comment type="catalytic activity">
    <reaction evidence="13">
        <text>L-threonyl-[protein] + ATP = 3-O-(5'-adenylyl)-L-threonyl-[protein] + diphosphate</text>
        <dbReference type="Rhea" id="RHEA:54292"/>
        <dbReference type="Rhea" id="RHEA-COMP:11060"/>
        <dbReference type="Rhea" id="RHEA-COMP:13847"/>
        <dbReference type="ChEBI" id="CHEBI:30013"/>
        <dbReference type="ChEBI" id="CHEBI:30616"/>
        <dbReference type="ChEBI" id="CHEBI:33019"/>
        <dbReference type="ChEBI" id="CHEBI:138113"/>
        <dbReference type="EC" id="2.7.7.108"/>
    </reaction>
</comment>
<dbReference type="EC" id="2.7.7.108" evidence="12"/>